<dbReference type="STRING" id="1618345.UT18_C0006G0060"/>
<dbReference type="EMBL" id="LBVV01000006">
    <property type="protein sequence ID" value="KKQ94962.1"/>
    <property type="molecule type" value="Genomic_DNA"/>
</dbReference>
<evidence type="ECO:0008006" key="3">
    <source>
        <dbReference type="Google" id="ProtNLM"/>
    </source>
</evidence>
<gene>
    <name evidence="1" type="ORF">UT18_C0006G0060</name>
</gene>
<sequence length="611" mass="71840">MVGQEASNFWIEGPYYMDFDSFEQLRIVGPGNHLFLGLVDLYKKDLEIKSVSLKRGRLNVEINILKNNFLFHDPVVRNIRRVRKLTEESYEKRKNYKEIVNLYPDLEPNYIFAEEIGDDRKIFYRRRYGNHWYGVALLFQKSMSFKRDEKRRGFILNDSENNMVSLKIIAESDRLTRRRVDKIMPAAITDLGIFEGRRQLIRNILDRSEKEVEHLITYDKTSGFEYGTIFPRDWMEAADLGEGDLPQEIIDYMYKQALKFVTKKGKGWHEDVIGEYLHETLQANAKNITRHMIDIEPRYILGLRAVSEEFIEENKDKLCQVANYVLREARNKKVITFKKKTEKEKLFLEDEFWQAGNWRDSASAYSGATAPIAPFDVNVVYMPAALKLLSKHKEDLNLKIPDIDELIAKWEGNYRRFKFENKDKMDGLALAIFNVQDKGEYLNYKQLKVNHLDESFYFVYLDGNEKKAVDFAKKMISKKYFYTPAGPTLVDHRSGYSTKEYHGEVIWIKQVAFAVMGLYRMYEKGISENWEEKNLKIIKKAIVVTSENIFSAVAILKGMPELYYYNKDLDRPAFYDTQEGIEAQMSKLQLWSAVGIRQIIRIYYKIKTLSN</sequence>
<reference evidence="1 2" key="1">
    <citation type="journal article" date="2015" name="Nature">
        <title>rRNA introns, odd ribosomes, and small enigmatic genomes across a large radiation of phyla.</title>
        <authorList>
            <person name="Brown C.T."/>
            <person name="Hug L.A."/>
            <person name="Thomas B.C."/>
            <person name="Sharon I."/>
            <person name="Castelle C.J."/>
            <person name="Singh A."/>
            <person name="Wilkins M.J."/>
            <person name="Williams K.H."/>
            <person name="Banfield J.F."/>
        </authorList>
    </citation>
    <scope>NUCLEOTIDE SEQUENCE [LARGE SCALE GENOMIC DNA]</scope>
</reference>
<organism evidence="1 2">
    <name type="scientific">candidate division CPR2 bacterium GW2011_GWC2_39_10</name>
    <dbReference type="NCBI Taxonomy" id="1618345"/>
    <lineage>
        <taxon>Bacteria</taxon>
        <taxon>Bacteria division CPR2</taxon>
    </lineage>
</organism>
<proteinExistence type="predicted"/>
<evidence type="ECO:0000313" key="2">
    <source>
        <dbReference type="Proteomes" id="UP000034207"/>
    </source>
</evidence>
<evidence type="ECO:0000313" key="1">
    <source>
        <dbReference type="EMBL" id="KKQ94962.1"/>
    </source>
</evidence>
<dbReference type="SUPFAM" id="SSF48208">
    <property type="entry name" value="Six-hairpin glycosidases"/>
    <property type="match status" value="1"/>
</dbReference>
<dbReference type="GO" id="GO:0005975">
    <property type="term" value="P:carbohydrate metabolic process"/>
    <property type="evidence" value="ECO:0007669"/>
    <property type="project" value="InterPro"/>
</dbReference>
<name>A0A0G0LVA2_UNCC2</name>
<accession>A0A0G0LVA2</accession>
<dbReference type="AlphaFoldDB" id="A0A0G0LVA2"/>
<comment type="caution">
    <text evidence="1">The sequence shown here is derived from an EMBL/GenBank/DDBJ whole genome shotgun (WGS) entry which is preliminary data.</text>
</comment>
<dbReference type="Proteomes" id="UP000034207">
    <property type="component" value="Unassembled WGS sequence"/>
</dbReference>
<protein>
    <recommendedName>
        <fullName evidence="3">Glycogen debranching enzyme C-terminal domain-containing protein</fullName>
    </recommendedName>
</protein>
<dbReference type="InterPro" id="IPR008928">
    <property type="entry name" value="6-hairpin_glycosidase_sf"/>
</dbReference>